<dbReference type="EMBL" id="CABVPW010000015">
    <property type="protein sequence ID" value="VWB70968.1"/>
    <property type="molecule type" value="Genomic_DNA"/>
</dbReference>
<dbReference type="AlphaFoldDB" id="A0A6P2LNK2"/>
<name>A0A6P2LNK2_BURL3</name>
<accession>A0A6P2LNK2</accession>
<feature type="region of interest" description="Disordered" evidence="1">
    <location>
        <begin position="1"/>
        <end position="24"/>
    </location>
</feature>
<organism evidence="2 3">
    <name type="scientific">Burkholderia lata (strain ATCC 17760 / DSM 23089 / LMG 22485 / NCIMB 9086 / R18194 / 383)</name>
    <dbReference type="NCBI Taxonomy" id="482957"/>
    <lineage>
        <taxon>Bacteria</taxon>
        <taxon>Pseudomonadati</taxon>
        <taxon>Pseudomonadota</taxon>
        <taxon>Betaproteobacteria</taxon>
        <taxon>Burkholderiales</taxon>
        <taxon>Burkholderiaceae</taxon>
        <taxon>Burkholderia</taxon>
        <taxon>Burkholderia cepacia complex</taxon>
    </lineage>
</organism>
<evidence type="ECO:0000256" key="1">
    <source>
        <dbReference type="SAM" id="MobiDB-lite"/>
    </source>
</evidence>
<evidence type="ECO:0000313" key="2">
    <source>
        <dbReference type="EMBL" id="VWB70968.1"/>
    </source>
</evidence>
<protein>
    <submittedName>
        <fullName evidence="2">XRE family transcriptional regulator</fullName>
    </submittedName>
</protein>
<dbReference type="Proteomes" id="UP000494218">
    <property type="component" value="Unassembled WGS sequence"/>
</dbReference>
<dbReference type="RefSeq" id="WP_217481822.1">
    <property type="nucleotide sequence ID" value="NZ_CABVPW010000015.1"/>
</dbReference>
<sequence length="194" mass="21650">MTTSALMQDGRKTRHTREVSSPERRQAWAMMTEEEMQRPGAVLMGWLLRAANDRDMNLQELATALGVSYAYIGQLRTGIRQVKSAGGQFLTACSRFLGVPRIAVMIAADVVTVEDFYDSPQQLVVELYAALDYIRKDETFGAFMPVDMHDMSVKHKAFVVLLYQQATGKKLLNAEVDLASIFTTVEEHRSLAAG</sequence>
<gene>
    <name evidence="2" type="ORF">BLA23254_03314</name>
</gene>
<reference evidence="2 3" key="1">
    <citation type="submission" date="2019-09" db="EMBL/GenBank/DDBJ databases">
        <authorList>
            <person name="Depoorter E."/>
        </authorList>
    </citation>
    <scope>NUCLEOTIDE SEQUENCE [LARGE SCALE GENOMIC DNA]</scope>
    <source>
        <strain evidence="2">LMG 23254</strain>
    </source>
</reference>
<proteinExistence type="predicted"/>
<evidence type="ECO:0000313" key="3">
    <source>
        <dbReference type="Proteomes" id="UP000494218"/>
    </source>
</evidence>